<evidence type="ECO:0000313" key="1">
    <source>
        <dbReference type="EMBL" id="BET01603.1"/>
    </source>
</evidence>
<keyword evidence="2" id="KW-1185">Reference proteome</keyword>
<accession>A0ABN7BFI4</accession>
<dbReference type="Proteomes" id="UP001307889">
    <property type="component" value="Chromosome 13"/>
</dbReference>
<dbReference type="EMBL" id="AP028921">
    <property type="protein sequence ID" value="BET01603.1"/>
    <property type="molecule type" value="Genomic_DNA"/>
</dbReference>
<organism evidence="1 2">
    <name type="scientific">Nesidiocoris tenuis</name>
    <dbReference type="NCBI Taxonomy" id="355587"/>
    <lineage>
        <taxon>Eukaryota</taxon>
        <taxon>Metazoa</taxon>
        <taxon>Ecdysozoa</taxon>
        <taxon>Arthropoda</taxon>
        <taxon>Hexapoda</taxon>
        <taxon>Insecta</taxon>
        <taxon>Pterygota</taxon>
        <taxon>Neoptera</taxon>
        <taxon>Paraneoptera</taxon>
        <taxon>Hemiptera</taxon>
        <taxon>Heteroptera</taxon>
        <taxon>Panheteroptera</taxon>
        <taxon>Cimicomorpha</taxon>
        <taxon>Miridae</taxon>
        <taxon>Dicyphina</taxon>
        <taxon>Nesidiocoris</taxon>
    </lineage>
</organism>
<sequence>MENDVGRERFPFLHRKQKMIYTRYFRANPYLQPPAEPFRFSKTTTLQYPPSEPSYLLEYKLGIDFTIWAPAKWLAPSVRLGVLAADPNQGAPLLSRQPFRTK</sequence>
<name>A0ABN7BFI4_9HEMI</name>
<protein>
    <submittedName>
        <fullName evidence="1">Uncharacterized protein</fullName>
    </submittedName>
</protein>
<evidence type="ECO:0000313" key="2">
    <source>
        <dbReference type="Proteomes" id="UP001307889"/>
    </source>
</evidence>
<gene>
    <name evidence="1" type="ORF">NTJ_14419</name>
</gene>
<reference evidence="1 2" key="1">
    <citation type="submission" date="2023-09" db="EMBL/GenBank/DDBJ databases">
        <title>Nesidiocoris tenuis whole genome shotgun sequence.</title>
        <authorList>
            <person name="Shibata T."/>
            <person name="Shimoda M."/>
            <person name="Kobayashi T."/>
            <person name="Uehara T."/>
        </authorList>
    </citation>
    <scope>NUCLEOTIDE SEQUENCE [LARGE SCALE GENOMIC DNA]</scope>
    <source>
        <strain evidence="1 2">Japan</strain>
    </source>
</reference>
<proteinExistence type="predicted"/>